<dbReference type="KEGG" id="pfy:PFICI_14708"/>
<dbReference type="InterPro" id="IPR018969">
    <property type="entry name" value="Xul5P/Fru6P_PKetolase_C"/>
</dbReference>
<dbReference type="Pfam" id="PF03894">
    <property type="entry name" value="XFP"/>
    <property type="match status" value="1"/>
</dbReference>
<dbReference type="InterPro" id="IPR005593">
    <property type="entry name" value="Xul5P/Fru6P_PKetolase"/>
</dbReference>
<reference evidence="8" key="1">
    <citation type="journal article" date="2015" name="BMC Genomics">
        <title>Genomic and transcriptomic analysis of the endophytic fungus Pestalotiopsis fici reveals its lifestyle and high potential for synthesis of natural products.</title>
        <authorList>
            <person name="Wang X."/>
            <person name="Zhang X."/>
            <person name="Liu L."/>
            <person name="Xiang M."/>
            <person name="Wang W."/>
            <person name="Sun X."/>
            <person name="Che Y."/>
            <person name="Guo L."/>
            <person name="Liu G."/>
            <person name="Guo L."/>
            <person name="Wang C."/>
            <person name="Yin W.B."/>
            <person name="Stadler M."/>
            <person name="Zhang X."/>
            <person name="Liu X."/>
        </authorList>
    </citation>
    <scope>NUCLEOTIDE SEQUENCE [LARGE SCALE GENOMIC DNA]</scope>
    <source>
        <strain evidence="8">W106-1 / CGMCC3.15140</strain>
    </source>
</reference>
<proteinExistence type="inferred from homology"/>
<dbReference type="InterPro" id="IPR009014">
    <property type="entry name" value="Transketo_C/PFOR_II"/>
</dbReference>
<dbReference type="Proteomes" id="UP000030651">
    <property type="component" value="Unassembled WGS sequence"/>
</dbReference>
<evidence type="ECO:0000313" key="7">
    <source>
        <dbReference type="EMBL" id="ETS73762.1"/>
    </source>
</evidence>
<evidence type="ECO:0000259" key="5">
    <source>
        <dbReference type="Pfam" id="PF09363"/>
    </source>
</evidence>
<feature type="domain" description="Xylulose 5-phosphate/Fructose 6-phosphate phosphoketolase C-terminal" evidence="5">
    <location>
        <begin position="606"/>
        <end position="807"/>
    </location>
</feature>
<dbReference type="GeneID" id="19279721"/>
<evidence type="ECO:0000256" key="2">
    <source>
        <dbReference type="ARBA" id="ARBA00005623"/>
    </source>
</evidence>
<dbReference type="OrthoDB" id="2532903at2759"/>
<sequence>MECDKATVDEIRPFGTARSTVAEKPLSEEELKKYDDFFKASLYLCLGMIYLMENPLLREPLKKEHIKARQLGHFGSAPGQIFTYMHFNRLIKKYDLDAIFVSGPGHGAPAVLSQAYLEGTYSEVYPAKSEDPEGMQKFFKQFSFPGGIGSHATPETPGSLHEGGELGYSISHAFGSVFDNPELITVTMVGDGEAETGPLATSWHSNKFLNPITDGAVLPVLHLNGYKINNPTLLARIPHQEIAQLFKGYGWEPYFVEGDDIESMHQAMAGTLEHCVKEIKKFQKQARDSGKPFRPRWPMIILRTPKGWTGPRKLNDHYLAGFWRAHQVPITDVKTNPADLKVLEDWMRSYEPDRLFGQDGRISKELQEAICPAGNRRMSANPVANGGLLKKPLKMPDFKKYEIKVDQGGAVKAGSMKNCANFLRDIIAANPTNFRLWGPDETESNKLAGVYEAGKKVWLGEYFEEDSDGGNLSPFGRVMEMLSEHTCEGWLEGYVLSGRHGLLNSYEPFIHIIDSMVNQHCKWIEKCLEVEWRAQIASLNILLTAVVWRQDHNGFTHQDPGFLDVVCNKSPEVVRIYLPPDGNCLLSTMDHCLKSSNYVNVIVADKQDHLQYLTMEEAVEHCTKGIGIWPQFSTDTGEEPDLVMASCGDIAANESLAAIDLLLQNFPELKIRCVNVVDLFKLIRHDDHPHGLKDPEWSALFTDDKPVIFNFHSYPWLVHRLIYRRAGSHNVHVRGYREKGNIDTPLELAIRNGTDRFSLAIDAIDRMTHLHNRGAAAREKLKNAQLAARNHSYEIGMDPEYLSDWKWPQQKGLLERNKERLEKLNLTS</sequence>
<keyword evidence="4" id="KW-0456">Lyase</keyword>
<dbReference type="OMA" id="VAGKQPC"/>
<dbReference type="Gene3D" id="3.40.50.970">
    <property type="match status" value="2"/>
</dbReference>
<dbReference type="CDD" id="cd02011">
    <property type="entry name" value="TPP_PK"/>
    <property type="match status" value="1"/>
</dbReference>
<dbReference type="InParanoid" id="W3WKV2"/>
<evidence type="ECO:0000256" key="3">
    <source>
        <dbReference type="ARBA" id="ARBA00023052"/>
    </source>
</evidence>
<dbReference type="Gene3D" id="3.40.50.920">
    <property type="match status" value="1"/>
</dbReference>
<dbReference type="Pfam" id="PF09363">
    <property type="entry name" value="XFP_C"/>
    <property type="match status" value="1"/>
</dbReference>
<evidence type="ECO:0000313" key="8">
    <source>
        <dbReference type="Proteomes" id="UP000030651"/>
    </source>
</evidence>
<organism evidence="7 8">
    <name type="scientific">Pestalotiopsis fici (strain W106-1 / CGMCC3.15140)</name>
    <dbReference type="NCBI Taxonomy" id="1229662"/>
    <lineage>
        <taxon>Eukaryota</taxon>
        <taxon>Fungi</taxon>
        <taxon>Dikarya</taxon>
        <taxon>Ascomycota</taxon>
        <taxon>Pezizomycotina</taxon>
        <taxon>Sordariomycetes</taxon>
        <taxon>Xylariomycetidae</taxon>
        <taxon>Amphisphaeriales</taxon>
        <taxon>Sporocadaceae</taxon>
        <taxon>Pestalotiopsis</taxon>
    </lineage>
</organism>
<dbReference type="RefSeq" id="XP_007841480.1">
    <property type="nucleotide sequence ID" value="XM_007843289.1"/>
</dbReference>
<dbReference type="InterPro" id="IPR029061">
    <property type="entry name" value="THDP-binding"/>
</dbReference>
<gene>
    <name evidence="7" type="ORF">PFICI_14708</name>
</gene>
<comment type="cofactor">
    <cofactor evidence="1">
        <name>thiamine diphosphate</name>
        <dbReference type="ChEBI" id="CHEBI:58937"/>
    </cofactor>
</comment>
<name>W3WKV2_PESFW</name>
<dbReference type="InterPro" id="IPR019790">
    <property type="entry name" value="Xul5P/Fru6P_PKetolase_CS"/>
</dbReference>
<evidence type="ECO:0000259" key="6">
    <source>
        <dbReference type="Pfam" id="PF09364"/>
    </source>
</evidence>
<feature type="domain" description="Xylulose 5-phosphate/Fructose 6-phosphate phosphoketolase N-terminal" evidence="6">
    <location>
        <begin position="26"/>
        <end position="388"/>
    </location>
</feature>
<dbReference type="Pfam" id="PF09364">
    <property type="entry name" value="XFP_N"/>
    <property type="match status" value="1"/>
</dbReference>
<dbReference type="NCBIfam" id="NF003617">
    <property type="entry name" value="PRK05261.1-2"/>
    <property type="match status" value="1"/>
</dbReference>
<dbReference type="PIRSF" id="PIRSF017245">
    <property type="entry name" value="Phosphoketolase"/>
    <property type="match status" value="1"/>
</dbReference>
<dbReference type="InterPro" id="IPR019789">
    <property type="entry name" value="Xul5P/Fru6P_PKetolase_ThDP_BS"/>
</dbReference>
<dbReference type="SUPFAM" id="SSF52518">
    <property type="entry name" value="Thiamin diphosphate-binding fold (THDP-binding)"/>
    <property type="match status" value="2"/>
</dbReference>
<evidence type="ECO:0000256" key="1">
    <source>
        <dbReference type="ARBA" id="ARBA00001964"/>
    </source>
</evidence>
<dbReference type="AlphaFoldDB" id="W3WKV2"/>
<dbReference type="eggNOG" id="ENOG502QUUF">
    <property type="taxonomic scope" value="Eukaryota"/>
</dbReference>
<dbReference type="GO" id="GO:0005975">
    <property type="term" value="P:carbohydrate metabolic process"/>
    <property type="evidence" value="ECO:0007669"/>
    <property type="project" value="InterPro"/>
</dbReference>
<dbReference type="PANTHER" id="PTHR31273:SF0">
    <property type="entry name" value="PHOSPHOKETOLASE-RELATED"/>
    <property type="match status" value="1"/>
</dbReference>
<dbReference type="PANTHER" id="PTHR31273">
    <property type="entry name" value="PHOSPHOKETOLASE-RELATED"/>
    <property type="match status" value="1"/>
</dbReference>
<dbReference type="NCBIfam" id="NF003619">
    <property type="entry name" value="PRK05261.1-4"/>
    <property type="match status" value="1"/>
</dbReference>
<accession>W3WKV2</accession>
<protein>
    <submittedName>
        <fullName evidence="7">Putative phosphoketolase</fullName>
    </submittedName>
</protein>
<dbReference type="PROSITE" id="PS60002">
    <property type="entry name" value="PHOSPHOKETOLASE_1"/>
    <property type="match status" value="1"/>
</dbReference>
<keyword evidence="3" id="KW-0786">Thiamine pyrophosphate</keyword>
<dbReference type="PROSITE" id="PS60003">
    <property type="entry name" value="PHOSPHOKETOLASE_2"/>
    <property type="match status" value="1"/>
</dbReference>
<evidence type="ECO:0000256" key="4">
    <source>
        <dbReference type="ARBA" id="ARBA00023239"/>
    </source>
</evidence>
<keyword evidence="8" id="KW-1185">Reference proteome</keyword>
<dbReference type="STRING" id="1229662.W3WKV2"/>
<comment type="similarity">
    <text evidence="2">Belongs to the XFP family.</text>
</comment>
<dbReference type="InterPro" id="IPR018970">
    <property type="entry name" value="Xul5P/Fru6P_PKetolase_N"/>
</dbReference>
<dbReference type="GO" id="GO:0016832">
    <property type="term" value="F:aldehyde-lyase activity"/>
    <property type="evidence" value="ECO:0007669"/>
    <property type="project" value="InterPro"/>
</dbReference>
<dbReference type="HOGENOM" id="CLU_013954_2_0_1"/>
<dbReference type="EMBL" id="KI912121">
    <property type="protein sequence ID" value="ETS73762.1"/>
    <property type="molecule type" value="Genomic_DNA"/>
</dbReference>